<accession>A0A1V2I4F8</accession>
<dbReference type="EMBL" id="MOMC01000074">
    <property type="protein sequence ID" value="ONH24206.1"/>
    <property type="molecule type" value="Genomic_DNA"/>
</dbReference>
<name>A0A1V2I4F8_9ACTN</name>
<dbReference type="AlphaFoldDB" id="A0A1V2I4F8"/>
<protein>
    <submittedName>
        <fullName evidence="4">Branched-chain amino acid ABC transporter substrate-binding protein</fullName>
    </submittedName>
</protein>
<evidence type="ECO:0000259" key="3">
    <source>
        <dbReference type="Pfam" id="PF13458"/>
    </source>
</evidence>
<dbReference type="STRING" id="1834516.BL253_31045"/>
<dbReference type="Pfam" id="PF13458">
    <property type="entry name" value="Peripla_BP_6"/>
    <property type="match status" value="1"/>
</dbReference>
<gene>
    <name evidence="4" type="ORF">BL253_31045</name>
</gene>
<evidence type="ECO:0000256" key="2">
    <source>
        <dbReference type="ARBA" id="ARBA00022729"/>
    </source>
</evidence>
<feature type="domain" description="Leucine-binding protein" evidence="3">
    <location>
        <begin position="44"/>
        <end position="373"/>
    </location>
</feature>
<dbReference type="PANTHER" id="PTHR30483:SF6">
    <property type="entry name" value="PERIPLASMIC BINDING PROTEIN OF ABC TRANSPORTER FOR NATURAL AMINO ACIDS"/>
    <property type="match status" value="1"/>
</dbReference>
<dbReference type="InterPro" id="IPR028081">
    <property type="entry name" value="Leu-bd"/>
</dbReference>
<dbReference type="InterPro" id="IPR051010">
    <property type="entry name" value="BCAA_transport"/>
</dbReference>
<keyword evidence="5" id="KW-1185">Reference proteome</keyword>
<evidence type="ECO:0000313" key="4">
    <source>
        <dbReference type="EMBL" id="ONH24206.1"/>
    </source>
</evidence>
<sequence>MAAALALAVTVAACGGGDGKDAAPAAVPTGASALGPAQPASGTPVKVGVISDGKAPALDNSIQLSAADAVAKFLNDHRGGLGGRPIQLVTCETHSDPGAAADCAAKLVQANVAVTVLGETSSLGNVWKPLHDANIPMFIYGTTEPNALLDKDRTFVMVSPAAGLSDQPISVAKENKLTKVAVVVIDVPQATAFYDAIGKAVFKDAGIDLTVIPVPPGTADMTPQLASIKTGETEVHIIGNDSFCIAAFQGLRAVNFTGPISTLYSCVTDATRKAVGSYLKGVVLSTPVADSDTGNADIKQWHAIVDTYAKGKVDLSNSMGLTIYMTMMGLREAFDGFTGELTPTVIADRLHAMPSKPVPAGPGLNFRCNGKAVPLTPAVCVRGALLTTLDAKGQPTLPYRPAGVSPIED</sequence>
<dbReference type="Proteomes" id="UP000188929">
    <property type="component" value="Unassembled WGS sequence"/>
</dbReference>
<comment type="similarity">
    <text evidence="1">Belongs to the leucine-binding protein family.</text>
</comment>
<dbReference type="SUPFAM" id="SSF53822">
    <property type="entry name" value="Periplasmic binding protein-like I"/>
    <property type="match status" value="1"/>
</dbReference>
<dbReference type="PANTHER" id="PTHR30483">
    <property type="entry name" value="LEUCINE-SPECIFIC-BINDING PROTEIN"/>
    <property type="match status" value="1"/>
</dbReference>
<evidence type="ECO:0000313" key="5">
    <source>
        <dbReference type="Proteomes" id="UP000188929"/>
    </source>
</evidence>
<organism evidence="4 5">
    <name type="scientific">Pseudofrankia asymbiotica</name>
    <dbReference type="NCBI Taxonomy" id="1834516"/>
    <lineage>
        <taxon>Bacteria</taxon>
        <taxon>Bacillati</taxon>
        <taxon>Actinomycetota</taxon>
        <taxon>Actinomycetes</taxon>
        <taxon>Frankiales</taxon>
        <taxon>Frankiaceae</taxon>
        <taxon>Pseudofrankia</taxon>
    </lineage>
</organism>
<proteinExistence type="inferred from homology"/>
<comment type="caution">
    <text evidence="4">The sequence shown here is derived from an EMBL/GenBank/DDBJ whole genome shotgun (WGS) entry which is preliminary data.</text>
</comment>
<dbReference type="Gene3D" id="3.40.50.2300">
    <property type="match status" value="2"/>
</dbReference>
<evidence type="ECO:0000256" key="1">
    <source>
        <dbReference type="ARBA" id="ARBA00010062"/>
    </source>
</evidence>
<dbReference type="InterPro" id="IPR028082">
    <property type="entry name" value="Peripla_BP_I"/>
</dbReference>
<keyword evidence="2" id="KW-0732">Signal</keyword>
<reference evidence="5" key="1">
    <citation type="submission" date="2016-10" db="EMBL/GenBank/DDBJ databases">
        <title>Frankia sp. NRRL B-16386 Genome sequencing.</title>
        <authorList>
            <person name="Ghodhbane-Gtari F."/>
            <person name="Swanson E."/>
            <person name="Gueddou A."/>
            <person name="Hezbri K."/>
            <person name="Ktari K."/>
            <person name="Nouioui I."/>
            <person name="Morris K."/>
            <person name="Simpson S."/>
            <person name="Abebe-Akele F."/>
            <person name="Thomas K."/>
            <person name="Gtari M."/>
            <person name="Tisa L.S."/>
        </authorList>
    </citation>
    <scope>NUCLEOTIDE SEQUENCE [LARGE SCALE GENOMIC DNA]</scope>
    <source>
        <strain evidence="5">NRRL B-16386</strain>
    </source>
</reference>